<dbReference type="PIR" id="A75132">
    <property type="entry name" value="A75132"/>
</dbReference>
<feature type="domain" description="CARDB" evidence="1">
    <location>
        <begin position="451"/>
        <end position="547"/>
    </location>
</feature>
<protein>
    <recommendedName>
        <fullName evidence="1">CARDB domain-containing protein</fullName>
    </recommendedName>
</protein>
<evidence type="ECO:0000313" key="2">
    <source>
        <dbReference type="EMBL" id="CAB49770.1"/>
    </source>
</evidence>
<dbReference type="AlphaFoldDB" id="Q9V0D4"/>
<organism evidence="2 3">
    <name type="scientific">Pyrococcus abyssi (strain GE5 / Orsay)</name>
    <dbReference type="NCBI Taxonomy" id="272844"/>
    <lineage>
        <taxon>Archaea</taxon>
        <taxon>Methanobacteriati</taxon>
        <taxon>Methanobacteriota</taxon>
        <taxon>Thermococci</taxon>
        <taxon>Thermococcales</taxon>
        <taxon>Thermococcaceae</taxon>
        <taxon>Pyrococcus</taxon>
    </lineage>
</organism>
<keyword evidence="3" id="KW-1185">Reference proteome</keyword>
<dbReference type="Proteomes" id="UP000000810">
    <property type="component" value="Chromosome"/>
</dbReference>
<dbReference type="Gene3D" id="2.60.40.10">
    <property type="entry name" value="Immunoglobulins"/>
    <property type="match status" value="1"/>
</dbReference>
<dbReference type="InterPro" id="IPR013783">
    <property type="entry name" value="Ig-like_fold"/>
</dbReference>
<dbReference type="KEGG" id="pab:PAB1790"/>
<dbReference type="Pfam" id="PF07705">
    <property type="entry name" value="CARDB"/>
    <property type="match status" value="1"/>
</dbReference>
<sequence>MLSFLCSSCIIISYGDSMKRTVAILMALLLLLTPVKVAARYGTKVIDGNLNDWATSDLVATGRDSGLQGANLDKLYIAWDDEYLYIAIKTNNTANWKVAYGIGIDVGPGGFTGSESGDSWGRKINFTREIDYEVYFWWDGKIWSDAFNHWNGTDWEKYSISEIGGEYAYTGDSSSGLQVLEVAIPWSALGGKPEKIAIITWIAGEEGSSAVDTLPVDPSIDYSNINGEWTDADMLSNFIEISLTKVIDGNLDDWNKAELVAQGVPSGIEGANLDRLYVSWDSNYLYIAIKTNNTAKYWPDYGVAIDVNPGSGIGGTYDPWAKKIYFSGTYLPDYIIYAEAQDGALTWVGLCKWDGNEWITGTNLNSVGEYAYIGGDNGIQTIEIKVPWSALGGMPEKIAIIAWVAGNEDGNSAVDTLPVDPSIDYSNINSEWDDEDTLTNFAELEIPKPLPDLAVSITGPSVIPVNKEVEFTITVKNLGAVEANDFNVTVYLNNTIVANKTLSLAPKNETSFKVNITVTSEGTYELRAVVDEDNIIRELNEDNNEASLLIKATWMGKIEVDGNPDDWPKVNVAENSYTVVNGTFIWIDAKGDQRHDKDPYLPGKSSSHADLVELGVTKDDRYIYFLFVFENMSNIKIGDNGATFIAVPIDYKSGGANWFAGEMDTRTVISWDIQMVVNLGTSDFKGQEYAVSGAGNDVNSILYFLDADGNVISLDALIGVNLSRNTIEVRIPVSALEGAKEFNFQVATGFSYGPAVWNFGDPFNNDKVSDIVDTISLTTTEEELKDNVPHYYVEITLNSGVESAKLVNYKVLEEERRKREAVNSFITVTRYYGLNVFPRLKLKFNELIVELSNETLPPALEAKIRDYESQVIELSKLYEEGKDELQRKALISGSVKVYKAYTRLLRIVREMQMILEKVRSGEISWEKEMEELKSKLGKEIDGDLTDWKVEPIAEDTEGYGQDGANIKELYVNYDDNFLYIALVTDNKASWRVAYGIALDYKEGGYISGGDAWGRKIDFARGVDAQLYFFWNGEFFGNPGTNNITSAQLILWTGTGWEYKNLDEVGFYAYTGGEEGLKTLEIAIPWEVLGGKPEKIYVVAYVAGQAPGDSAVDMLPLQDAVKDNEPGSEWGDEDYVTTFAEIQIS</sequence>
<dbReference type="eggNOG" id="arCOG07086">
    <property type="taxonomic scope" value="Archaea"/>
</dbReference>
<dbReference type="HOGENOM" id="CLU_008925_0_0_2"/>
<gene>
    <name evidence="2" type="ORF">PAB1790</name>
</gene>
<name>Q9V0D4_PYRAB</name>
<evidence type="ECO:0000313" key="3">
    <source>
        <dbReference type="Proteomes" id="UP000000810"/>
    </source>
</evidence>
<dbReference type="Gene3D" id="2.60.40.1190">
    <property type="match status" value="2"/>
</dbReference>
<dbReference type="EMBL" id="AJ248285">
    <property type="protein sequence ID" value="CAB49770.1"/>
    <property type="molecule type" value="Genomic_DNA"/>
</dbReference>
<dbReference type="PATRIC" id="fig|272844.11.peg.904"/>
<reference evidence="2 3" key="1">
    <citation type="journal article" date="2003" name="Mol. Microbiol.">
        <title>An integrated analysis of the genome of the hyperthermophilic archaeon Pyrococcus abyssi.</title>
        <authorList>
            <person name="Cohen G."/>
            <person name="Barbe V."/>
            <person name="Flament D."/>
            <person name="Galperin M."/>
            <person name="Heilig R."/>
            <person name="Ripp R."/>
            <person name="Lecompte O."/>
            <person name="Prieur D."/>
            <person name="Poch O."/>
            <person name="Quellerou J."/>
            <person name="Thierry J.C."/>
            <person name="Van der Oost J."/>
            <person name="Weissenbach J."/>
            <person name="Zivanovic Y."/>
            <person name="Forterre P."/>
        </authorList>
    </citation>
    <scope>NUCLEOTIDE SEQUENCE [LARGE SCALE GENOMIC DNA]</scope>
    <source>
        <strain evidence="3">GE5 / Orsay</strain>
    </source>
</reference>
<dbReference type="SUPFAM" id="SSF49344">
    <property type="entry name" value="CBD9-like"/>
    <property type="match status" value="4"/>
</dbReference>
<evidence type="ECO:0000259" key="1">
    <source>
        <dbReference type="Pfam" id="PF07705"/>
    </source>
</evidence>
<dbReference type="CDD" id="cd00241">
    <property type="entry name" value="DOMON_like"/>
    <property type="match status" value="1"/>
</dbReference>
<accession>Q9V0D4</accession>
<proteinExistence type="predicted"/>
<dbReference type="InterPro" id="IPR011635">
    <property type="entry name" value="CARDB"/>
</dbReference>
<dbReference type="STRING" id="272844.PAB1790"/>